<accession>A0A1V6N4Y6</accession>
<keyword evidence="4 5" id="KW-0106">Calcium</keyword>
<feature type="binding site" evidence="5">
    <location>
        <position position="158"/>
    </location>
    <ligand>
        <name>Ca(2+)</name>
        <dbReference type="ChEBI" id="CHEBI:29108"/>
    </ligand>
</feature>
<evidence type="ECO:0000256" key="4">
    <source>
        <dbReference type="ARBA" id="ARBA00022837"/>
    </source>
</evidence>
<organism evidence="7 8">
    <name type="scientific">Methanobrevibacter arboriphilus JCM 13429 = DSM 1125</name>
    <dbReference type="NCBI Taxonomy" id="1300164"/>
    <lineage>
        <taxon>Archaea</taxon>
        <taxon>Methanobacteriati</taxon>
        <taxon>Methanobacteriota</taxon>
        <taxon>Methanomada group</taxon>
        <taxon>Methanobacteria</taxon>
        <taxon>Methanobacteriales</taxon>
        <taxon>Methanobacteriaceae</taxon>
        <taxon>Methanobrevibacter</taxon>
    </lineage>
</organism>
<dbReference type="Proteomes" id="UP000191661">
    <property type="component" value="Unassembled WGS sequence"/>
</dbReference>
<evidence type="ECO:0000259" key="6">
    <source>
        <dbReference type="Pfam" id="PF01951"/>
    </source>
</evidence>
<evidence type="ECO:0000256" key="5">
    <source>
        <dbReference type="HAMAP-Rule" id="MF_01222"/>
    </source>
</evidence>
<reference evidence="7 8" key="1">
    <citation type="submission" date="2014-12" db="EMBL/GenBank/DDBJ databases">
        <title>Genome sequence of Methanobrevibacter arboriphilicus DH1, DSM1125.</title>
        <authorList>
            <person name="Poehlein A."/>
            <person name="Thauer R.K."/>
            <person name="Seedorf H."/>
            <person name="Daniel R."/>
        </authorList>
    </citation>
    <scope>NUCLEOTIDE SEQUENCE [LARGE SCALE GENOMIC DNA]</scope>
    <source>
        <strain evidence="7 8">DH1</strain>
    </source>
</reference>
<sequence>MIDMIEENRTNQKNIQKKFEFFDVTADIGYWAYGKTLEEAFENSALAMFNVITNVKKVDKKEIREFTIESEDKVSLLYDFLEELLFIHEISLLLFSNFSVSIEKKNSGDNKFYKLNAIAEGEKIDWKVHERRSEVKAITFHMMEVSCNELCKIRVILDL</sequence>
<dbReference type="PANTHER" id="PTHR12682:SF11">
    <property type="entry name" value="PROTEIN ARCHEASE"/>
    <property type="match status" value="1"/>
</dbReference>
<feature type="binding site" evidence="5">
    <location>
        <position position="159"/>
    </location>
    <ligand>
        <name>Ca(2+)</name>
        <dbReference type="ChEBI" id="CHEBI:29108"/>
    </ligand>
</feature>
<dbReference type="GO" id="GO:0006388">
    <property type="term" value="P:tRNA splicing, via endonucleolytic cleavage and ligation"/>
    <property type="evidence" value="ECO:0007669"/>
    <property type="project" value="UniProtKB-UniRule"/>
</dbReference>
<evidence type="ECO:0000256" key="2">
    <source>
        <dbReference type="ARBA" id="ARBA00022694"/>
    </source>
</evidence>
<evidence type="ECO:0000313" key="7">
    <source>
        <dbReference type="EMBL" id="OQD59744.1"/>
    </source>
</evidence>
<protein>
    <recommendedName>
        <fullName evidence="5">Protein archease</fullName>
    </recommendedName>
</protein>
<dbReference type="NCBIfam" id="NF001617">
    <property type="entry name" value="PRK00407.1"/>
    <property type="match status" value="1"/>
</dbReference>
<dbReference type="SUPFAM" id="SSF69819">
    <property type="entry name" value="MTH1598-like"/>
    <property type="match status" value="1"/>
</dbReference>
<keyword evidence="8" id="KW-1185">Reference proteome</keyword>
<dbReference type="Gene3D" id="3.55.10.10">
    <property type="entry name" value="Archease domain"/>
    <property type="match status" value="1"/>
</dbReference>
<dbReference type="GO" id="GO:0005509">
    <property type="term" value="F:calcium ion binding"/>
    <property type="evidence" value="ECO:0007669"/>
    <property type="project" value="UniProtKB-UniRule"/>
</dbReference>
<dbReference type="InterPro" id="IPR023572">
    <property type="entry name" value="Archease_dom"/>
</dbReference>
<dbReference type="Pfam" id="PF01951">
    <property type="entry name" value="Archease"/>
    <property type="match status" value="1"/>
</dbReference>
<dbReference type="InterPro" id="IPR022952">
    <property type="entry name" value="Archease_arc"/>
</dbReference>
<evidence type="ECO:0000256" key="3">
    <source>
        <dbReference type="ARBA" id="ARBA00022723"/>
    </source>
</evidence>
<dbReference type="PANTHER" id="PTHR12682">
    <property type="entry name" value="ARCHEASE"/>
    <property type="match status" value="1"/>
</dbReference>
<dbReference type="EMBL" id="JXMW01000001">
    <property type="protein sequence ID" value="OQD59744.1"/>
    <property type="molecule type" value="Genomic_DNA"/>
</dbReference>
<proteinExistence type="inferred from homology"/>
<comment type="function">
    <text evidence="5">Activates the tRNA-splicing ligase complex by facilitating the enzymatic turnover of catalytic subunit RtcB. Acts by promoting the guanylylation of RtcB, a key intermediate step in tRNA ligation. Can also alter the NTP specificity of RtcB such that ATP, dGTP or ITP is used efficiently.</text>
</comment>
<feature type="domain" description="Archease" evidence="6">
    <location>
        <begin position="19"/>
        <end position="159"/>
    </location>
</feature>
<dbReference type="AlphaFoldDB" id="A0A1V6N4Y6"/>
<gene>
    <name evidence="7" type="ORF">MBBAR_1c01410</name>
</gene>
<evidence type="ECO:0000256" key="1">
    <source>
        <dbReference type="ARBA" id="ARBA00007963"/>
    </source>
</evidence>
<name>A0A1V6N4Y6_METAZ</name>
<comment type="similarity">
    <text evidence="1 5">Belongs to the archease family.</text>
</comment>
<dbReference type="HAMAP" id="MF_01222">
    <property type="entry name" value="Archease_arch"/>
    <property type="match status" value="1"/>
</dbReference>
<keyword evidence="2 5" id="KW-0819">tRNA processing</keyword>
<evidence type="ECO:0000313" key="8">
    <source>
        <dbReference type="Proteomes" id="UP000191661"/>
    </source>
</evidence>
<comment type="caution">
    <text evidence="7">The sequence shown here is derived from an EMBL/GenBank/DDBJ whole genome shotgun (WGS) entry which is preliminary data.</text>
</comment>
<feature type="binding site" evidence="5">
    <location>
        <position position="27"/>
    </location>
    <ligand>
        <name>Ca(2+)</name>
        <dbReference type="ChEBI" id="CHEBI:29108"/>
    </ligand>
</feature>
<dbReference type="InterPro" id="IPR002804">
    <property type="entry name" value="Archease"/>
</dbReference>
<keyword evidence="3 5" id="KW-0479">Metal-binding</keyword>
<dbReference type="InterPro" id="IPR036820">
    <property type="entry name" value="Archease_dom_sf"/>
</dbReference>